<dbReference type="FunFam" id="3.30.70.360:FF:000004">
    <property type="entry name" value="Peptidase M20 domain-containing protein 2"/>
    <property type="match status" value="1"/>
</dbReference>
<gene>
    <name evidence="4" type="ORF">DespoDRAFT_02495</name>
</gene>
<dbReference type="InterPro" id="IPR036264">
    <property type="entry name" value="Bact_exopeptidase_dim_dom"/>
</dbReference>
<evidence type="ECO:0000256" key="2">
    <source>
        <dbReference type="PIRNR" id="PIRNR037226"/>
    </source>
</evidence>
<dbReference type="InterPro" id="IPR011650">
    <property type="entry name" value="Peptidase_M20_dimer"/>
</dbReference>
<keyword evidence="1 4" id="KW-0378">Hydrolase</keyword>
<dbReference type="CDD" id="cd03887">
    <property type="entry name" value="M20_Acy1L2"/>
    <property type="match status" value="1"/>
</dbReference>
<dbReference type="GO" id="GO:0005737">
    <property type="term" value="C:cytoplasm"/>
    <property type="evidence" value="ECO:0007669"/>
    <property type="project" value="TreeGrafter"/>
</dbReference>
<proteinExistence type="inferred from homology"/>
<dbReference type="PANTHER" id="PTHR30575">
    <property type="entry name" value="PEPTIDASE M20"/>
    <property type="match status" value="1"/>
</dbReference>
<name>I5B4D0_9BACT</name>
<dbReference type="InterPro" id="IPR017439">
    <property type="entry name" value="Amidohydrolase"/>
</dbReference>
<dbReference type="STRING" id="879212.DespoDRAFT_02495"/>
<dbReference type="Gene3D" id="3.30.70.360">
    <property type="match status" value="1"/>
</dbReference>
<dbReference type="SUPFAM" id="SSF55031">
    <property type="entry name" value="Bacterial exopeptidase dimerisation domain"/>
    <property type="match status" value="1"/>
</dbReference>
<dbReference type="GO" id="GO:0046657">
    <property type="term" value="P:folic acid catabolic process"/>
    <property type="evidence" value="ECO:0007669"/>
    <property type="project" value="TreeGrafter"/>
</dbReference>
<organism evidence="4 5">
    <name type="scientific">Desulfobacter postgatei 2ac9</name>
    <dbReference type="NCBI Taxonomy" id="879212"/>
    <lineage>
        <taxon>Bacteria</taxon>
        <taxon>Pseudomonadati</taxon>
        <taxon>Thermodesulfobacteriota</taxon>
        <taxon>Desulfobacteria</taxon>
        <taxon>Desulfobacterales</taxon>
        <taxon>Desulfobacteraceae</taxon>
        <taxon>Desulfobacter</taxon>
    </lineage>
</organism>
<dbReference type="GO" id="GO:0016805">
    <property type="term" value="F:dipeptidase activity"/>
    <property type="evidence" value="ECO:0007669"/>
    <property type="project" value="InterPro"/>
</dbReference>
<accession>I5B4D0</accession>
<dbReference type="EMBL" id="CM001488">
    <property type="protein sequence ID" value="EIM64343.1"/>
    <property type="molecule type" value="Genomic_DNA"/>
</dbReference>
<reference evidence="4 5" key="2">
    <citation type="submission" date="2012-02" db="EMBL/GenBank/DDBJ databases">
        <title>Improved High-Quality Draft sequence of Desulfobacter postgatei 2ac9.</title>
        <authorList>
            <consortium name="US DOE Joint Genome Institute"/>
            <person name="Lucas S."/>
            <person name="Han J."/>
            <person name="Lapidus A."/>
            <person name="Cheng J.-F."/>
            <person name="Goodwin L."/>
            <person name="Pitluck S."/>
            <person name="Peters L."/>
            <person name="Ovchinnikova G."/>
            <person name="Held B."/>
            <person name="Detter J.C."/>
            <person name="Han C."/>
            <person name="Tapia R."/>
            <person name="Land M."/>
            <person name="Hauser L."/>
            <person name="Kyrpides N."/>
            <person name="Ivanova N."/>
            <person name="Pagani I."/>
            <person name="Orellana R."/>
            <person name="Lovley D."/>
            <person name="Woyke T."/>
        </authorList>
    </citation>
    <scope>NUCLEOTIDE SEQUENCE [LARGE SCALE GENOMIC DNA]</scope>
    <source>
        <strain evidence="4 5">2ac9</strain>
    </source>
</reference>
<dbReference type="InterPro" id="IPR052030">
    <property type="entry name" value="Peptidase_M20/M20A_hydrolases"/>
</dbReference>
<dbReference type="InterPro" id="IPR002933">
    <property type="entry name" value="Peptidase_M20"/>
</dbReference>
<dbReference type="Pfam" id="PF07687">
    <property type="entry name" value="M20_dimer"/>
    <property type="match status" value="1"/>
</dbReference>
<dbReference type="HOGENOM" id="CLU_031812_1_2_7"/>
<dbReference type="PANTHER" id="PTHR30575:SF0">
    <property type="entry name" value="XAA-ARG DIPEPTIDASE"/>
    <property type="match status" value="1"/>
</dbReference>
<dbReference type="NCBIfam" id="TIGR01891">
    <property type="entry name" value="amidohydrolases"/>
    <property type="match status" value="1"/>
</dbReference>
<dbReference type="Gene3D" id="3.40.630.10">
    <property type="entry name" value="Zn peptidases"/>
    <property type="match status" value="1"/>
</dbReference>
<feature type="domain" description="Peptidase M20 dimerisation" evidence="3">
    <location>
        <begin position="165"/>
        <end position="261"/>
    </location>
</feature>
<evidence type="ECO:0000256" key="1">
    <source>
        <dbReference type="ARBA" id="ARBA00022801"/>
    </source>
</evidence>
<dbReference type="GO" id="GO:0071713">
    <property type="term" value="F:para-aminobenzoyl-glutamate hydrolase activity"/>
    <property type="evidence" value="ECO:0007669"/>
    <property type="project" value="TreeGrafter"/>
</dbReference>
<reference evidence="4 5" key="1">
    <citation type="submission" date="2011-09" db="EMBL/GenBank/DDBJ databases">
        <authorList>
            <consortium name="US DOE Joint Genome Institute (JGI-PGF)"/>
            <person name="Lucas S."/>
            <person name="Han J."/>
            <person name="Lapidus A."/>
            <person name="Cheng J.-F."/>
            <person name="Goodwin L."/>
            <person name="Pitluck S."/>
            <person name="Peters L."/>
            <person name="Land M.L."/>
            <person name="Hauser L."/>
            <person name="Orellana R."/>
            <person name="Lovley D."/>
            <person name="Woyke T.J."/>
        </authorList>
    </citation>
    <scope>NUCLEOTIDE SEQUENCE [LARGE SCALE GENOMIC DNA]</scope>
    <source>
        <strain evidence="4 5">2ac9</strain>
    </source>
</reference>
<comment type="similarity">
    <text evidence="2">Belongs to the peptidase M20A family.</text>
</comment>
<protein>
    <recommendedName>
        <fullName evidence="2">Peptidase M20 domain-containing protein 2</fullName>
    </recommendedName>
</protein>
<keyword evidence="5" id="KW-1185">Reference proteome</keyword>
<evidence type="ECO:0000313" key="5">
    <source>
        <dbReference type="Proteomes" id="UP000005778"/>
    </source>
</evidence>
<dbReference type="Proteomes" id="UP000005778">
    <property type="component" value="Chromosome"/>
</dbReference>
<evidence type="ECO:0000313" key="4">
    <source>
        <dbReference type="EMBL" id="EIM64343.1"/>
    </source>
</evidence>
<dbReference type="AlphaFoldDB" id="I5B4D0"/>
<dbReference type="RefSeq" id="WP_004073862.1">
    <property type="nucleotide sequence ID" value="NZ_CM001488.1"/>
</dbReference>
<dbReference type="OrthoDB" id="9777385at2"/>
<dbReference type="Pfam" id="PF01546">
    <property type="entry name" value="Peptidase_M20"/>
    <property type="match status" value="1"/>
</dbReference>
<dbReference type="InterPro" id="IPR017144">
    <property type="entry name" value="Xaa-Arg_dipeptidase"/>
</dbReference>
<dbReference type="SUPFAM" id="SSF53187">
    <property type="entry name" value="Zn-dependent exopeptidases"/>
    <property type="match status" value="1"/>
</dbReference>
<evidence type="ECO:0000259" key="3">
    <source>
        <dbReference type="Pfam" id="PF07687"/>
    </source>
</evidence>
<dbReference type="eggNOG" id="COG1473">
    <property type="taxonomic scope" value="Bacteria"/>
</dbReference>
<sequence length="404" mass="44553">MSTPEELTRSILKTHEQDLLSVVRKIHETPELSEKETRACAWQTDLLKAWGFSVETGYKGLATAFNATAGQNGPHICFMAEYDALPGMGHGCGHNLIAGVALGAGVVVKNLLAHHHSPGRVTVMGTPAEEQRGAKIDLIKAGALKDVDLVLMAHPSDDATSPYAGESGIRQFMVSYTGKTAHAADCPEKGINALDALRLLFNGVDAWRQQLTETSRVHGVIRDGGQAPNIIPDFARAEFYLRDFDLNFLDQMQVRFENIAKGAALMTDTTLKFSAIPNPYKPGIPNDPLNQAFFSLARDAGMQPKWSEPSRASSDFGDVTHEVPAMHAYFNITQDDPGIIIHSREFSQAAATDFAFLQMKKIARILAQIAWQFLTEQDFRHKVKEAFHFDKKRVLPRPDTSRLS</sequence>
<dbReference type="PIRSF" id="PIRSF037226">
    <property type="entry name" value="Amidohydrolase_ACY1L2_prd"/>
    <property type="match status" value="1"/>
</dbReference>